<evidence type="ECO:0000313" key="2">
    <source>
        <dbReference type="Proteomes" id="UP000535589"/>
    </source>
</evidence>
<gene>
    <name evidence="1" type="ORF">HGP28_10730</name>
</gene>
<protein>
    <recommendedName>
        <fullName evidence="3">Holin</fullName>
    </recommendedName>
</protein>
<comment type="caution">
    <text evidence="1">The sequence shown here is derived from an EMBL/GenBank/DDBJ whole genome shotgun (WGS) entry which is preliminary data.</text>
</comment>
<dbReference type="AlphaFoldDB" id="A0A7X8TRN2"/>
<dbReference type="EMBL" id="JABAIK010000009">
    <property type="protein sequence ID" value="NLS13367.1"/>
    <property type="molecule type" value="Genomic_DNA"/>
</dbReference>
<evidence type="ECO:0008006" key="3">
    <source>
        <dbReference type="Google" id="ProtNLM"/>
    </source>
</evidence>
<dbReference type="Proteomes" id="UP000535589">
    <property type="component" value="Unassembled WGS sequence"/>
</dbReference>
<evidence type="ECO:0000313" key="1">
    <source>
        <dbReference type="EMBL" id="NLS13367.1"/>
    </source>
</evidence>
<reference evidence="1 2" key="1">
    <citation type="submission" date="2020-04" db="EMBL/GenBank/DDBJ databases">
        <title>Vibrio sp. SM6, a novel species isolated from seawater.</title>
        <authorList>
            <person name="Wang X."/>
        </authorList>
    </citation>
    <scope>NUCLEOTIDE SEQUENCE [LARGE SCALE GENOMIC DNA]</scope>
    <source>
        <strain evidence="1 2">SM6</strain>
    </source>
</reference>
<sequence length="74" mass="7701">MFTWLKRRLKEPSTKKGVALVGAGLALAVGQPQLITAAVTENGIEWGGLLGAIVPVVLGAWEVARVERGGGGYD</sequence>
<accession>A0A7X8TRN2</accession>
<dbReference type="RefSeq" id="WP_168836458.1">
    <property type="nucleotide sequence ID" value="NZ_JABAIK010000009.1"/>
</dbReference>
<name>A0A7X8TRN2_9VIBR</name>
<keyword evidence="2" id="KW-1185">Reference proteome</keyword>
<proteinExistence type="predicted"/>
<organism evidence="1 2">
    <name type="scientific">Vibrio agarilyticus</name>
    <dbReference type="NCBI Taxonomy" id="2726741"/>
    <lineage>
        <taxon>Bacteria</taxon>
        <taxon>Pseudomonadati</taxon>
        <taxon>Pseudomonadota</taxon>
        <taxon>Gammaproteobacteria</taxon>
        <taxon>Vibrionales</taxon>
        <taxon>Vibrionaceae</taxon>
        <taxon>Vibrio</taxon>
    </lineage>
</organism>